<dbReference type="InterPro" id="IPR007815">
    <property type="entry name" value="Emycin_Estase"/>
</dbReference>
<evidence type="ECO:0000313" key="2">
    <source>
        <dbReference type="Proteomes" id="UP000272528"/>
    </source>
</evidence>
<gene>
    <name evidence="1" type="ORF">EJC50_16140</name>
</gene>
<evidence type="ECO:0000313" key="1">
    <source>
        <dbReference type="EMBL" id="AZN41024.1"/>
    </source>
</evidence>
<dbReference type="CDD" id="cd14728">
    <property type="entry name" value="Ere-like"/>
    <property type="match status" value="1"/>
</dbReference>
<name>A0A3S9A5L6_9BACL</name>
<dbReference type="InterPro" id="IPR052036">
    <property type="entry name" value="Hydrolase/PRTase-associated"/>
</dbReference>
<dbReference type="AlphaFoldDB" id="A0A3S9A5L6"/>
<accession>A0A3S9A5L6</accession>
<dbReference type="Proteomes" id="UP000272528">
    <property type="component" value="Chromosome"/>
</dbReference>
<dbReference type="SUPFAM" id="SSF159501">
    <property type="entry name" value="EreA/ChaN-like"/>
    <property type="match status" value="1"/>
</dbReference>
<proteinExistence type="predicted"/>
<dbReference type="GO" id="GO:0046677">
    <property type="term" value="P:response to antibiotic"/>
    <property type="evidence" value="ECO:0007669"/>
    <property type="project" value="InterPro"/>
</dbReference>
<dbReference type="KEGG" id="palb:EJC50_16140"/>
<sequence>MKRTVSAPSRQAVIEEIRRVSNKLDQEQDLRPLAEAAGSSKIALLGEASHGTSEFYTYRTSLSKLLIAEHGFTFIAVEGDWPSCYEVNKYVKHAPDAKASIEEVLQSFDRWPTWMWSNAETRDLVAWLREYNRELPEEKRVGFYGLDVYSLWESMDEIIKHLKKTNSPELPAALKAFACFEPHGREGQNYGMTAAFFSETCQDEVMQLLAQLEAKRKDSTNGSVDVGSGKHESLLNDEINGLVAVNAERYYESMVKGGPESWNIRDRHMVEALHRVMNFYGSEAKAIVWEHNTHIGDARATDMLADEMVNVGQLVREQAQQTDDVFIIGAGTYRGTVIAANAWESKLEAMRVPPAMKGSWEELMHEAGAHDQWLIFKGADSPLFHDTYGHRAIGVVYHPHYERGNYVPSVMAERYDAFVFINESHALTPLELALV</sequence>
<dbReference type="RefSeq" id="WP_126016679.1">
    <property type="nucleotide sequence ID" value="NZ_CP034437.1"/>
</dbReference>
<dbReference type="Gene3D" id="3.30.1870.10">
    <property type="entry name" value="EreA-like, domain 2"/>
    <property type="match status" value="1"/>
</dbReference>
<dbReference type="PANTHER" id="PTHR31299">
    <property type="entry name" value="ESTERASE, PUTATIVE (AFU_ORTHOLOGUE AFUA_1G05850)-RELATED"/>
    <property type="match status" value="1"/>
</dbReference>
<reference evidence="2" key="1">
    <citation type="submission" date="2018-12" db="EMBL/GenBank/DDBJ databases">
        <title>Genome sequence of Peanibacillus sp.</title>
        <authorList>
            <person name="Subramani G."/>
            <person name="Srinivasan S."/>
            <person name="Kim M.K."/>
        </authorList>
    </citation>
    <scope>NUCLEOTIDE SEQUENCE [LARGE SCALE GENOMIC DNA]</scope>
    <source>
        <strain evidence="2">18JY67-1</strain>
    </source>
</reference>
<dbReference type="OrthoDB" id="9810066at2"/>
<dbReference type="PIRSF" id="PIRSF036794">
    <property type="entry name" value="UCP_erythr_ester"/>
    <property type="match status" value="1"/>
</dbReference>
<dbReference type="EMBL" id="CP034437">
    <property type="protein sequence ID" value="AZN41024.1"/>
    <property type="molecule type" value="Genomic_DNA"/>
</dbReference>
<dbReference type="InterPro" id="IPR014622">
    <property type="entry name" value="UCP036794_erythomycin"/>
</dbReference>
<dbReference type="Gene3D" id="3.40.1660.10">
    <property type="entry name" value="EreA-like (biosynthetic domain)"/>
    <property type="match status" value="1"/>
</dbReference>
<dbReference type="Pfam" id="PF05139">
    <property type="entry name" value="Erythro_esteras"/>
    <property type="match status" value="1"/>
</dbReference>
<organism evidence="1 2">
    <name type="scientific">Paenibacillus albus</name>
    <dbReference type="NCBI Taxonomy" id="2495582"/>
    <lineage>
        <taxon>Bacteria</taxon>
        <taxon>Bacillati</taxon>
        <taxon>Bacillota</taxon>
        <taxon>Bacilli</taxon>
        <taxon>Bacillales</taxon>
        <taxon>Paenibacillaceae</taxon>
        <taxon>Paenibacillus</taxon>
    </lineage>
</organism>
<protein>
    <submittedName>
        <fullName evidence="1">Erythromycin esterase family protein</fullName>
    </submittedName>
</protein>
<keyword evidence="2" id="KW-1185">Reference proteome</keyword>
<dbReference type="PANTHER" id="PTHR31299:SF0">
    <property type="entry name" value="ESTERASE, PUTATIVE (AFU_ORTHOLOGUE AFUA_1G05850)-RELATED"/>
    <property type="match status" value="1"/>
</dbReference>